<organism evidence="1 2">
    <name type="scientific">Vibrio cincinnatiensis DSM 19608</name>
    <dbReference type="NCBI Taxonomy" id="1123491"/>
    <lineage>
        <taxon>Bacteria</taxon>
        <taxon>Pseudomonadati</taxon>
        <taxon>Pseudomonadota</taxon>
        <taxon>Gammaproteobacteria</taxon>
        <taxon>Vibrionales</taxon>
        <taxon>Vibrionaceae</taxon>
        <taxon>Vibrio</taxon>
    </lineage>
</organism>
<keyword evidence="2" id="KW-1185">Reference proteome</keyword>
<dbReference type="SUPFAM" id="SSF51197">
    <property type="entry name" value="Clavaminate synthase-like"/>
    <property type="match status" value="1"/>
</dbReference>
<dbReference type="AlphaFoldDB" id="A0A1T4QLI6"/>
<proteinExistence type="predicted"/>
<dbReference type="Proteomes" id="UP000190834">
    <property type="component" value="Unassembled WGS sequence"/>
</dbReference>
<dbReference type="Gene3D" id="2.60.120.370">
    <property type="entry name" value="YhcH/YjgK/YiaL"/>
    <property type="match status" value="1"/>
</dbReference>
<dbReference type="PANTHER" id="PTHR34986:SF4">
    <property type="entry name" value="EVOLVED BETA-GALACTOSIDASE SUBUNIT BETA-RELATED"/>
    <property type="match status" value="1"/>
</dbReference>
<dbReference type="RefSeq" id="WP_078926562.1">
    <property type="nucleotide sequence ID" value="NZ_FUXB01000010.1"/>
</dbReference>
<protein>
    <submittedName>
        <fullName evidence="1">Biofilm protein TabA</fullName>
    </submittedName>
</protein>
<dbReference type="InterPro" id="IPR004375">
    <property type="entry name" value="NanQ/TabA/YiaL"/>
</dbReference>
<dbReference type="Pfam" id="PF04074">
    <property type="entry name" value="DUF386"/>
    <property type="match status" value="1"/>
</dbReference>
<dbReference type="NCBIfam" id="TIGR00022">
    <property type="entry name" value="YhcH/YjgK/YiaL family protein"/>
    <property type="match status" value="1"/>
</dbReference>
<reference evidence="2" key="1">
    <citation type="submission" date="2017-02" db="EMBL/GenBank/DDBJ databases">
        <authorList>
            <person name="Varghese N."/>
            <person name="Submissions S."/>
        </authorList>
    </citation>
    <scope>NUCLEOTIDE SEQUENCE [LARGE SCALE GENOMIC DNA]</scope>
    <source>
        <strain evidence="2">DSM 19608</strain>
    </source>
</reference>
<sequence length="156" mass="18009">MFKGHLSALAEYSQLPTKLLDVIDTVKQHLATHPSNGRYTLEGDEVFFFIVDDHSQPLNERKAEIHKKYLDVQIVLEGEERFGFSLHPFQSLAEDYLEERDLAFSEDIIDEQFVDLSENEFIIFDAEQPHRPLIAVENPCPIRKAVIKVAKVWLEG</sequence>
<dbReference type="GeneID" id="70584498"/>
<dbReference type="PANTHER" id="PTHR34986">
    <property type="entry name" value="EVOLVED BETA-GALACTOSIDASE SUBUNIT BETA"/>
    <property type="match status" value="1"/>
</dbReference>
<gene>
    <name evidence="1" type="ORF">SAMN02745782_02190</name>
</gene>
<dbReference type="GO" id="GO:0044010">
    <property type="term" value="P:single-species biofilm formation"/>
    <property type="evidence" value="ECO:0007669"/>
    <property type="project" value="TreeGrafter"/>
</dbReference>
<dbReference type="STRING" id="1123491.SAMN02745782_02190"/>
<dbReference type="EMBL" id="FUXB01000010">
    <property type="protein sequence ID" value="SKA04579.1"/>
    <property type="molecule type" value="Genomic_DNA"/>
</dbReference>
<evidence type="ECO:0000313" key="2">
    <source>
        <dbReference type="Proteomes" id="UP000190834"/>
    </source>
</evidence>
<accession>A0A1T4QLI6</accession>
<name>A0A1T4QLI6_VIBCI</name>
<dbReference type="OrthoDB" id="6196468at2"/>
<dbReference type="InterPro" id="IPR037012">
    <property type="entry name" value="NanQ/TabA/YiaL_sf"/>
</dbReference>
<dbReference type="GO" id="GO:0005829">
    <property type="term" value="C:cytosol"/>
    <property type="evidence" value="ECO:0007669"/>
    <property type="project" value="TreeGrafter"/>
</dbReference>
<evidence type="ECO:0000313" key="1">
    <source>
        <dbReference type="EMBL" id="SKA04579.1"/>
    </source>
</evidence>